<dbReference type="EMBL" id="WIXE01004691">
    <property type="protein sequence ID" value="KAK5982825.1"/>
    <property type="molecule type" value="Genomic_DNA"/>
</dbReference>
<evidence type="ECO:0000256" key="1">
    <source>
        <dbReference type="ARBA" id="ARBA00022443"/>
    </source>
</evidence>
<evidence type="ECO:0000259" key="2">
    <source>
        <dbReference type="Pfam" id="PF00018"/>
    </source>
</evidence>
<feature type="domain" description="SH3" evidence="2">
    <location>
        <begin position="25"/>
        <end position="66"/>
    </location>
</feature>
<dbReference type="Pfam" id="PF00018">
    <property type="entry name" value="SH3_1"/>
    <property type="match status" value="1"/>
</dbReference>
<dbReference type="InterPro" id="IPR050716">
    <property type="entry name" value="MAGUK"/>
</dbReference>
<dbReference type="InterPro" id="IPR036028">
    <property type="entry name" value="SH3-like_dom_sf"/>
</dbReference>
<dbReference type="Gene3D" id="2.30.30.40">
    <property type="entry name" value="SH3 Domains"/>
    <property type="match status" value="1"/>
</dbReference>
<dbReference type="Proteomes" id="UP001331761">
    <property type="component" value="Unassembled WGS sequence"/>
</dbReference>
<dbReference type="SUPFAM" id="SSF50044">
    <property type="entry name" value="SH3-domain"/>
    <property type="match status" value="1"/>
</dbReference>
<dbReference type="PANTHER" id="PTHR23122">
    <property type="entry name" value="MEMBRANE-ASSOCIATED GUANYLATE KINASE MAGUK"/>
    <property type="match status" value="1"/>
</dbReference>
<comment type="caution">
    <text evidence="3">The sequence shown here is derived from an EMBL/GenBank/DDBJ whole genome shotgun (WGS) entry which is preliminary data.</text>
</comment>
<proteinExistence type="predicted"/>
<keyword evidence="4" id="KW-1185">Reference proteome</keyword>
<reference evidence="3 4" key="1">
    <citation type="submission" date="2019-10" db="EMBL/GenBank/DDBJ databases">
        <title>Assembly and Annotation for the nematode Trichostrongylus colubriformis.</title>
        <authorList>
            <person name="Martin J."/>
        </authorList>
    </citation>
    <scope>NUCLEOTIDE SEQUENCE [LARGE SCALE GENOMIC DNA]</scope>
    <source>
        <strain evidence="3">G859</strain>
        <tissue evidence="3">Whole worm</tissue>
    </source>
</reference>
<evidence type="ECO:0000313" key="4">
    <source>
        <dbReference type="Proteomes" id="UP001331761"/>
    </source>
</evidence>
<keyword evidence="1" id="KW-0728">SH3 domain</keyword>
<gene>
    <name evidence="3" type="ORF">GCK32_013345</name>
</gene>
<protein>
    <submittedName>
        <fullName evidence="3">SH3 domain-containing protein</fullName>
    </submittedName>
</protein>
<accession>A0AAN8G3L6</accession>
<sequence>MRLTAVHEALACSGNYVIFSCNFIKALFDYDHTREVGVPHRSISIQYGDILHVMNTSDDDWWTAKKLLPSLPPEHAQQAMNAMERAKQSVVGTNSSSLRSPVAKRGRFGSNCDERDVGERTFMNETVLLNVERLHEQIAAL</sequence>
<dbReference type="AlphaFoldDB" id="A0AAN8G3L6"/>
<organism evidence="3 4">
    <name type="scientific">Trichostrongylus colubriformis</name>
    <name type="common">Black scour worm</name>
    <dbReference type="NCBI Taxonomy" id="6319"/>
    <lineage>
        <taxon>Eukaryota</taxon>
        <taxon>Metazoa</taxon>
        <taxon>Ecdysozoa</taxon>
        <taxon>Nematoda</taxon>
        <taxon>Chromadorea</taxon>
        <taxon>Rhabditida</taxon>
        <taxon>Rhabditina</taxon>
        <taxon>Rhabditomorpha</taxon>
        <taxon>Strongyloidea</taxon>
        <taxon>Trichostrongylidae</taxon>
        <taxon>Trichostrongylus</taxon>
    </lineage>
</organism>
<name>A0AAN8G3L6_TRICO</name>
<dbReference type="PROSITE" id="PS51257">
    <property type="entry name" value="PROKAR_LIPOPROTEIN"/>
    <property type="match status" value="1"/>
</dbReference>
<dbReference type="InterPro" id="IPR001452">
    <property type="entry name" value="SH3_domain"/>
</dbReference>
<evidence type="ECO:0000313" key="3">
    <source>
        <dbReference type="EMBL" id="KAK5982825.1"/>
    </source>
</evidence>